<evidence type="ECO:0000259" key="14">
    <source>
        <dbReference type="Pfam" id="PF17042"/>
    </source>
</evidence>
<name>A0A7S8C124_9HYPH</name>
<dbReference type="KEGG" id="kmn:HW532_00840"/>
<organism evidence="15 16">
    <name type="scientific">Kaustia mangrovi</name>
    <dbReference type="NCBI Taxonomy" id="2593653"/>
    <lineage>
        <taxon>Bacteria</taxon>
        <taxon>Pseudomonadati</taxon>
        <taxon>Pseudomonadota</taxon>
        <taxon>Alphaproteobacteria</taxon>
        <taxon>Hyphomicrobiales</taxon>
        <taxon>Parvibaculaceae</taxon>
        <taxon>Kaustia</taxon>
    </lineage>
</organism>
<dbReference type="InterPro" id="IPR042213">
    <property type="entry name" value="NBD_C_sf"/>
</dbReference>
<dbReference type="InterPro" id="IPR031475">
    <property type="entry name" value="NBD_C"/>
</dbReference>
<evidence type="ECO:0000256" key="8">
    <source>
        <dbReference type="ARBA" id="ARBA00036346"/>
    </source>
</evidence>
<comment type="function">
    <text evidence="9">Catalyzes the ATP-dependent phosphorylation of 3-oxo-tetronate to 3-oxo-tetronate 4-phosphate.</text>
</comment>
<evidence type="ECO:0000256" key="5">
    <source>
        <dbReference type="ARBA" id="ARBA00022840"/>
    </source>
</evidence>
<evidence type="ECO:0000256" key="3">
    <source>
        <dbReference type="ARBA" id="ARBA00022741"/>
    </source>
</evidence>
<evidence type="ECO:0000313" key="15">
    <source>
        <dbReference type="EMBL" id="QPC41410.1"/>
    </source>
</evidence>
<dbReference type="InterPro" id="IPR037051">
    <property type="entry name" value="4-carb_acid_sugar_kinase_N_sf"/>
</dbReference>
<sequence>MLLGCIGDDFTGSSDLANMLAKGGMRVTQYNGIPDTPAEPHVEAGVVALKSRTIPAADAVDQSLAALRWLRAQGCRQYLFKYCSTFDSTPEGNIGPVLDALSEALDAPRAVVCPAFPATGRSVYQGHLFVFDRLLSESGMEAHPLTPMTDPDIRRWLARQSRLPVGHVAYGDIVEGADAIAAALDRETAAGARHIVTDAVTDGDLMETGRALRGDALLSGGSGIALGLPRNFREDGLLREGGQDWSGAAGTVAALCGSCSKASREQIAVHARDHPAMEAAARDILSGSLAAEDAAAWILDHRAEDTVPLVYSSADPQEVARAQEEYGREHTAAAIEAFFARTATLLAGAGLRRLIVAGGETSGAVVSGLAIPAFEIGPEIDPGVPALKVAGGDLAMALKSGNFGAPDFFAKAARILAGQSQGGQS</sequence>
<comment type="catalytic activity">
    <reaction evidence="7">
        <text>3-dehydro-L-erythronate + ATP = 3-dehydro-4-O-phospho-L-erythronate + ADP + H(+)</text>
        <dbReference type="Rhea" id="RHEA:52552"/>
        <dbReference type="ChEBI" id="CHEBI:15378"/>
        <dbReference type="ChEBI" id="CHEBI:30616"/>
        <dbReference type="ChEBI" id="CHEBI:136592"/>
        <dbReference type="ChEBI" id="CHEBI:136670"/>
        <dbReference type="ChEBI" id="CHEBI:456216"/>
        <dbReference type="EC" id="2.7.1.217"/>
    </reaction>
</comment>
<feature type="domain" description="Four-carbon acid sugar kinase N-terminal" evidence="13">
    <location>
        <begin position="3"/>
        <end position="227"/>
    </location>
</feature>
<reference evidence="15 16" key="1">
    <citation type="submission" date="2020-06" db="EMBL/GenBank/DDBJ databases">
        <title>Genome sequence of 2 isolates from Red Sea Mangroves.</title>
        <authorList>
            <person name="Sefrji F."/>
            <person name="Michoud G."/>
            <person name="Merlino G."/>
            <person name="Daffonchio D."/>
        </authorList>
    </citation>
    <scope>NUCLEOTIDE SEQUENCE [LARGE SCALE GENOMIC DNA]</scope>
    <source>
        <strain evidence="15 16">R1DC25</strain>
    </source>
</reference>
<dbReference type="EC" id="2.7.1.217" evidence="10"/>
<dbReference type="Pfam" id="PF17042">
    <property type="entry name" value="NBD_C"/>
    <property type="match status" value="1"/>
</dbReference>
<evidence type="ECO:0000256" key="1">
    <source>
        <dbReference type="ARBA" id="ARBA00005715"/>
    </source>
</evidence>
<keyword evidence="3" id="KW-0547">Nucleotide-binding</keyword>
<comment type="catalytic activity">
    <reaction evidence="8">
        <text>3-dehydro-D-erythronate + ATP = 3-dehydro-4-O-phospho-D-erythronate + ADP + H(+)</text>
        <dbReference type="Rhea" id="RHEA:52556"/>
        <dbReference type="ChEBI" id="CHEBI:15378"/>
        <dbReference type="ChEBI" id="CHEBI:30616"/>
        <dbReference type="ChEBI" id="CHEBI:57958"/>
        <dbReference type="ChEBI" id="CHEBI:136593"/>
        <dbReference type="ChEBI" id="CHEBI:456216"/>
        <dbReference type="EC" id="2.7.1.217"/>
    </reaction>
</comment>
<keyword evidence="4 15" id="KW-0418">Kinase</keyword>
<dbReference type="Gene3D" id="3.40.50.10840">
    <property type="entry name" value="Putative sugar-binding, N-terminal domain"/>
    <property type="match status" value="1"/>
</dbReference>
<keyword evidence="5" id="KW-0067">ATP-binding</keyword>
<evidence type="ECO:0000256" key="11">
    <source>
        <dbReference type="ARBA" id="ARBA00039461"/>
    </source>
</evidence>
<dbReference type="InterPro" id="IPR010737">
    <property type="entry name" value="4-carb_acid_sugar_kinase_N"/>
</dbReference>
<evidence type="ECO:0000256" key="9">
    <source>
        <dbReference type="ARBA" id="ARBA00037335"/>
    </source>
</evidence>
<dbReference type="GO" id="GO:0005524">
    <property type="term" value="F:ATP binding"/>
    <property type="evidence" value="ECO:0007669"/>
    <property type="project" value="UniProtKB-KW"/>
</dbReference>
<dbReference type="AlphaFoldDB" id="A0A7S8C124"/>
<dbReference type="EMBL" id="CP058214">
    <property type="protein sequence ID" value="QPC41410.1"/>
    <property type="molecule type" value="Genomic_DNA"/>
</dbReference>
<evidence type="ECO:0000256" key="12">
    <source>
        <dbReference type="ARBA" id="ARBA00041377"/>
    </source>
</evidence>
<dbReference type="RefSeq" id="WP_213162629.1">
    <property type="nucleotide sequence ID" value="NZ_CP058214.1"/>
</dbReference>
<proteinExistence type="inferred from homology"/>
<dbReference type="InterPro" id="IPR050007">
    <property type="entry name" value="OtnK"/>
</dbReference>
<dbReference type="Pfam" id="PF07005">
    <property type="entry name" value="SBD_N"/>
    <property type="match status" value="1"/>
</dbReference>
<keyword evidence="2" id="KW-0808">Transferase</keyword>
<dbReference type="Gene3D" id="3.40.980.20">
    <property type="entry name" value="Four-carbon acid sugar kinase, nucleotide binding domain"/>
    <property type="match status" value="1"/>
</dbReference>
<dbReference type="NCBIfam" id="NF043035">
    <property type="entry name" value="OxoTetrKin"/>
    <property type="match status" value="1"/>
</dbReference>
<evidence type="ECO:0000313" key="16">
    <source>
        <dbReference type="Proteomes" id="UP000593594"/>
    </source>
</evidence>
<dbReference type="GO" id="GO:0016301">
    <property type="term" value="F:kinase activity"/>
    <property type="evidence" value="ECO:0007669"/>
    <property type="project" value="UniProtKB-KW"/>
</dbReference>
<feature type="domain" description="Four-carbon acid sugar kinase nucleotide binding" evidence="14">
    <location>
        <begin position="254"/>
        <end position="409"/>
    </location>
</feature>
<evidence type="ECO:0000256" key="2">
    <source>
        <dbReference type="ARBA" id="ARBA00022679"/>
    </source>
</evidence>
<keyword evidence="6" id="KW-0119">Carbohydrate metabolism</keyword>
<evidence type="ECO:0000256" key="7">
    <source>
        <dbReference type="ARBA" id="ARBA00035898"/>
    </source>
</evidence>
<comment type="similarity">
    <text evidence="1">Belongs to the four-carbon acid sugar kinase family.</text>
</comment>
<gene>
    <name evidence="15" type="ORF">HW532_00840</name>
</gene>
<accession>A0A7S8C124</accession>
<evidence type="ECO:0000256" key="6">
    <source>
        <dbReference type="ARBA" id="ARBA00023277"/>
    </source>
</evidence>
<dbReference type="SUPFAM" id="SSF142764">
    <property type="entry name" value="YgbK-like"/>
    <property type="match status" value="1"/>
</dbReference>
<evidence type="ECO:0000256" key="4">
    <source>
        <dbReference type="ARBA" id="ARBA00022777"/>
    </source>
</evidence>
<evidence type="ECO:0000259" key="13">
    <source>
        <dbReference type="Pfam" id="PF07005"/>
    </source>
</evidence>
<keyword evidence="16" id="KW-1185">Reference proteome</keyword>
<protein>
    <recommendedName>
        <fullName evidence="11">3-oxo-tetronate kinase</fullName>
        <ecNumber evidence="10">2.7.1.217</ecNumber>
    </recommendedName>
    <alternativeName>
        <fullName evidence="12">3-dehydrotetronate 4-kinase</fullName>
    </alternativeName>
</protein>
<evidence type="ECO:0000256" key="10">
    <source>
        <dbReference type="ARBA" id="ARBA00039095"/>
    </source>
</evidence>
<dbReference type="Proteomes" id="UP000593594">
    <property type="component" value="Chromosome"/>
</dbReference>